<dbReference type="EMBL" id="CM047585">
    <property type="protein sequence ID" value="KAI9910550.1"/>
    <property type="molecule type" value="Genomic_DNA"/>
</dbReference>
<comment type="caution">
    <text evidence="1">The sequence shown here is derived from an EMBL/GenBank/DDBJ whole genome shotgun (WGS) entry which is preliminary data.</text>
</comment>
<reference evidence="1 2" key="1">
    <citation type="journal article" date="2022" name="bioRxiv">
        <title>The genome of the oomycete Peronosclerospora sorghi, a cosmopolitan pathogen of maize and sorghum, is inflated with dispersed pseudogenes.</title>
        <authorList>
            <person name="Fletcher K."/>
            <person name="Martin F."/>
            <person name="Isakeit T."/>
            <person name="Cavanaugh K."/>
            <person name="Magill C."/>
            <person name="Michelmore R."/>
        </authorList>
    </citation>
    <scope>NUCLEOTIDE SEQUENCE [LARGE SCALE GENOMIC DNA]</scope>
    <source>
        <strain evidence="1">P6</strain>
    </source>
</reference>
<name>A0ACC0VX95_9STRA</name>
<evidence type="ECO:0000313" key="2">
    <source>
        <dbReference type="Proteomes" id="UP001163321"/>
    </source>
</evidence>
<sequence>MFSSVAMDRFSKKQDPVILQYGAAKGFTGFRQEVAKFVAVLYTCSINATHPDTFMVTTGNSQAISHSAMTFSKTKKLVFVEEPTYFLNHGIFRELGLNLEGIYSRKDGIDLDSLEERLMRGDVPAFLYTIQFFHNPTGAVLSSDRCKRLVGLAQNYGFHIISDEPYKLYHINGSAVPPLASYDDSELVVSLGSFSKILAPGLCLGWAQTSEKRSKSCRQLVFFVVVVVKILSLQHSFIACVSSSQGCHVRCSAQILSGRDVYRAVWRIFFGYFVWLRLLDGIHTDLLLKEAATRHSVMFTPATRCSLYSGCDNDMRTSSRLLQWVRFSFAFYSEDEIRIGIEQFQKSLTSLK</sequence>
<protein>
    <submittedName>
        <fullName evidence="1">Uncharacterized protein</fullName>
    </submittedName>
</protein>
<accession>A0ACC0VX95</accession>
<evidence type="ECO:0000313" key="1">
    <source>
        <dbReference type="EMBL" id="KAI9910550.1"/>
    </source>
</evidence>
<organism evidence="1 2">
    <name type="scientific">Peronosclerospora sorghi</name>
    <dbReference type="NCBI Taxonomy" id="230839"/>
    <lineage>
        <taxon>Eukaryota</taxon>
        <taxon>Sar</taxon>
        <taxon>Stramenopiles</taxon>
        <taxon>Oomycota</taxon>
        <taxon>Peronosporomycetes</taxon>
        <taxon>Peronosporales</taxon>
        <taxon>Peronosporaceae</taxon>
        <taxon>Peronosclerospora</taxon>
    </lineage>
</organism>
<dbReference type="Proteomes" id="UP001163321">
    <property type="component" value="Chromosome 6"/>
</dbReference>
<gene>
    <name evidence="1" type="ORF">PsorP6_010688</name>
</gene>
<proteinExistence type="predicted"/>
<keyword evidence="2" id="KW-1185">Reference proteome</keyword>